<evidence type="ECO:0000256" key="4">
    <source>
        <dbReference type="ARBA" id="ARBA00023277"/>
    </source>
</evidence>
<dbReference type="CDD" id="cd00161">
    <property type="entry name" value="beta-trefoil_Ricin-like"/>
    <property type="match status" value="1"/>
</dbReference>
<evidence type="ECO:0000256" key="7">
    <source>
        <dbReference type="SAM" id="SignalP"/>
    </source>
</evidence>
<name>A0ABS0GHU0_9VIBR</name>
<dbReference type="PROSITE" id="PS50231">
    <property type="entry name" value="RICIN_B_LECTIN"/>
    <property type="match status" value="1"/>
</dbReference>
<dbReference type="CDD" id="cd18618">
    <property type="entry name" value="GH43_Xsa43E-like"/>
    <property type="match status" value="1"/>
</dbReference>
<dbReference type="InterPro" id="IPR035992">
    <property type="entry name" value="Ricin_B-like_lectins"/>
</dbReference>
<dbReference type="SUPFAM" id="SSF75005">
    <property type="entry name" value="Arabinanase/levansucrase/invertase"/>
    <property type="match status" value="1"/>
</dbReference>
<gene>
    <name evidence="9" type="ORF">I1A42_15945</name>
</gene>
<dbReference type="PANTHER" id="PTHR43772">
    <property type="entry name" value="ENDO-1,4-BETA-XYLANASE"/>
    <property type="match status" value="1"/>
</dbReference>
<dbReference type="Proteomes" id="UP000597206">
    <property type="component" value="Unassembled WGS sequence"/>
</dbReference>
<keyword evidence="10" id="KW-1185">Reference proteome</keyword>
<dbReference type="Pfam" id="PF05270">
    <property type="entry name" value="AbfB"/>
    <property type="match status" value="1"/>
</dbReference>
<dbReference type="CDD" id="cd23399">
    <property type="entry name" value="beta-trefoil_ABD_ABFB"/>
    <property type="match status" value="1"/>
</dbReference>
<keyword evidence="4" id="KW-0119">Carbohydrate metabolism</keyword>
<comment type="similarity">
    <text evidence="1 6">Belongs to the glycosyl hydrolase 43 family.</text>
</comment>
<feature type="domain" description="Ricin B lectin" evidence="8">
    <location>
        <begin position="323"/>
        <end position="456"/>
    </location>
</feature>
<reference evidence="9 10" key="1">
    <citation type="submission" date="2020-11" db="EMBL/GenBank/DDBJ databases">
        <title>Vibrio nitrifigilis sp. nov., a marine nitrogen-fixing bacterium isolated from the lagoon sediment of an islet inside an atoll.</title>
        <authorList>
            <person name="Wang L.-T."/>
            <person name="Shieh W.Y."/>
        </authorList>
    </citation>
    <scope>NUCLEOTIDE SEQUENCE [LARGE SCALE GENOMIC DNA]</scope>
    <source>
        <strain evidence="9 10">NFV-1</strain>
    </source>
</reference>
<dbReference type="InterPro" id="IPR007934">
    <property type="entry name" value="AbfB_ABD"/>
</dbReference>
<evidence type="ECO:0000256" key="2">
    <source>
        <dbReference type="ARBA" id="ARBA00022651"/>
    </source>
</evidence>
<evidence type="ECO:0000256" key="1">
    <source>
        <dbReference type="ARBA" id="ARBA00009865"/>
    </source>
</evidence>
<keyword evidence="2" id="KW-0624">Polysaccharide degradation</keyword>
<protein>
    <submittedName>
        <fullName evidence="9">Family 43 glycosylhydrolase</fullName>
    </submittedName>
</protein>
<keyword evidence="3 6" id="KW-0378">Hydrolase</keyword>
<dbReference type="RefSeq" id="WP_196124032.1">
    <property type="nucleotide sequence ID" value="NZ_JADPMR010000003.1"/>
</dbReference>
<dbReference type="InterPro" id="IPR052176">
    <property type="entry name" value="Glycosyl_Hydrlase_43_Enz"/>
</dbReference>
<dbReference type="SUPFAM" id="SSF50370">
    <property type="entry name" value="Ricin B-like lectins"/>
    <property type="match status" value="1"/>
</dbReference>
<sequence>MNFITCSSKIATLTYILSSTLAFASNPIVKHIYTADPAAAVFDDTVYIYTGHDEADIDESAYVMDDWHVFSSQDLVNWTDHGEALSLDEFSWASSDAWAGQVIKRGDKYYWYVPVNNDDDGWFGIGVAVSDSPTGPFHDAIGQALVTDSMTPNETLDIDPTVFIDKDGQAYLYWGNATDDGIIKMAKLKSNMIELDGDIESIDTDQVPSFTEAPYLHERNGIYYLSYAASWPERIDYATADNPMGPFTYQGTILDADDVSSPTSHQSIIQYHDQWYLVYHNADLPDGGEYRRSVAMDKLYYDDEGNIEKVTPTTEGVGTAGLSGEYVVKNEQTNLCLQPLHSNGYDGSALVQKPCDDSLTQRFIFHHTLDDKYQIEHETTHKVLDMGDGPSNNGVGAVLWSNHDSLNQYWNLKSLSEDESVYAINNAQTGQTLVSLPVKSQKHQTQGHSQQQWQIVRADTVQIEPLNYPDTVLSYRANGVWLESSPEPVTSSEFHAVPGLADGSGVSFASVKFPGYYLRHRNFALYLEYDNGSDTFTEDATFYRRKGLADDSDVSYESYNYPGYYIRHQYYQLKLDSESDISDNSDATFIEVKE</sequence>
<dbReference type="InterPro" id="IPR023296">
    <property type="entry name" value="Glyco_hydro_beta-prop_sf"/>
</dbReference>
<evidence type="ECO:0000256" key="5">
    <source>
        <dbReference type="ARBA" id="ARBA00023295"/>
    </source>
</evidence>
<dbReference type="Pfam" id="PF04616">
    <property type="entry name" value="Glyco_hydro_43"/>
    <property type="match status" value="1"/>
</dbReference>
<dbReference type="InterPro" id="IPR036195">
    <property type="entry name" value="AbfB_ABD_sf"/>
</dbReference>
<keyword evidence="2" id="KW-0858">Xylan degradation</keyword>
<evidence type="ECO:0000259" key="8">
    <source>
        <dbReference type="SMART" id="SM00458"/>
    </source>
</evidence>
<keyword evidence="5 6" id="KW-0326">Glycosidase</keyword>
<accession>A0ABS0GHU0</accession>
<evidence type="ECO:0000256" key="6">
    <source>
        <dbReference type="RuleBase" id="RU361187"/>
    </source>
</evidence>
<evidence type="ECO:0000313" key="10">
    <source>
        <dbReference type="Proteomes" id="UP000597206"/>
    </source>
</evidence>
<dbReference type="Pfam" id="PF14200">
    <property type="entry name" value="RicinB_lectin_2"/>
    <property type="match status" value="1"/>
</dbReference>
<dbReference type="InterPro" id="IPR000772">
    <property type="entry name" value="Ricin_B_lectin"/>
</dbReference>
<keyword evidence="7" id="KW-0732">Signal</keyword>
<dbReference type="InterPro" id="IPR006710">
    <property type="entry name" value="Glyco_hydro_43"/>
</dbReference>
<dbReference type="SUPFAM" id="SSF110221">
    <property type="entry name" value="AbfB domain"/>
    <property type="match status" value="1"/>
</dbReference>
<dbReference type="Gene3D" id="2.115.10.20">
    <property type="entry name" value="Glycosyl hydrolase domain, family 43"/>
    <property type="match status" value="1"/>
</dbReference>
<dbReference type="SMART" id="SM00458">
    <property type="entry name" value="RICIN"/>
    <property type="match status" value="1"/>
</dbReference>
<feature type="signal peptide" evidence="7">
    <location>
        <begin position="1"/>
        <end position="24"/>
    </location>
</feature>
<comment type="caution">
    <text evidence="9">The sequence shown here is derived from an EMBL/GenBank/DDBJ whole genome shotgun (WGS) entry which is preliminary data.</text>
</comment>
<dbReference type="EMBL" id="JADPMR010000003">
    <property type="protein sequence ID" value="MBF9001969.1"/>
    <property type="molecule type" value="Genomic_DNA"/>
</dbReference>
<proteinExistence type="inferred from homology"/>
<organism evidence="9 10">
    <name type="scientific">Vibrio nitrifigilis</name>
    <dbReference type="NCBI Taxonomy" id="2789781"/>
    <lineage>
        <taxon>Bacteria</taxon>
        <taxon>Pseudomonadati</taxon>
        <taxon>Pseudomonadota</taxon>
        <taxon>Gammaproteobacteria</taxon>
        <taxon>Vibrionales</taxon>
        <taxon>Vibrionaceae</taxon>
        <taxon>Vibrio</taxon>
    </lineage>
</organism>
<evidence type="ECO:0000256" key="3">
    <source>
        <dbReference type="ARBA" id="ARBA00022801"/>
    </source>
</evidence>
<dbReference type="PANTHER" id="PTHR43772:SF2">
    <property type="entry name" value="PUTATIVE (AFU_ORTHOLOGUE AFUA_2G04480)-RELATED"/>
    <property type="match status" value="1"/>
</dbReference>
<dbReference type="Gene3D" id="2.80.10.50">
    <property type="match status" value="2"/>
</dbReference>
<evidence type="ECO:0000313" key="9">
    <source>
        <dbReference type="EMBL" id="MBF9001969.1"/>
    </source>
</evidence>
<feature type="chain" id="PRO_5046542285" evidence="7">
    <location>
        <begin position="25"/>
        <end position="594"/>
    </location>
</feature>